<dbReference type="Proteomes" id="UP000770661">
    <property type="component" value="Unassembled WGS sequence"/>
</dbReference>
<dbReference type="Gene3D" id="3.10.10.10">
    <property type="entry name" value="HIV Type 1 Reverse Transcriptase, subunit A, domain 1"/>
    <property type="match status" value="1"/>
</dbReference>
<dbReference type="Gene3D" id="3.30.70.270">
    <property type="match status" value="1"/>
</dbReference>
<organism evidence="2 3">
    <name type="scientific">Chionoecetes opilio</name>
    <name type="common">Atlantic snow crab</name>
    <name type="synonym">Cancer opilio</name>
    <dbReference type="NCBI Taxonomy" id="41210"/>
    <lineage>
        <taxon>Eukaryota</taxon>
        <taxon>Metazoa</taxon>
        <taxon>Ecdysozoa</taxon>
        <taxon>Arthropoda</taxon>
        <taxon>Crustacea</taxon>
        <taxon>Multicrustacea</taxon>
        <taxon>Malacostraca</taxon>
        <taxon>Eumalacostraca</taxon>
        <taxon>Eucarida</taxon>
        <taxon>Decapoda</taxon>
        <taxon>Pleocyemata</taxon>
        <taxon>Brachyura</taxon>
        <taxon>Eubrachyura</taxon>
        <taxon>Majoidea</taxon>
        <taxon>Majidae</taxon>
        <taxon>Chionoecetes</taxon>
    </lineage>
</organism>
<dbReference type="InterPro" id="IPR043128">
    <property type="entry name" value="Rev_trsase/Diguanyl_cyclase"/>
</dbReference>
<feature type="region of interest" description="Disordered" evidence="1">
    <location>
        <begin position="195"/>
        <end position="226"/>
    </location>
</feature>
<keyword evidence="3" id="KW-1185">Reference proteome</keyword>
<feature type="compositionally biased region" description="Low complexity" evidence="1">
    <location>
        <begin position="196"/>
        <end position="218"/>
    </location>
</feature>
<protein>
    <submittedName>
        <fullName evidence="2">Transposon Ty3-I Gag-Pol polyprotein</fullName>
    </submittedName>
</protein>
<dbReference type="AlphaFoldDB" id="A0A8J4YAS0"/>
<sequence>MVLQNGVVPKKDGRPRRTVDFQRLNRASLRETHHTRPPFDLVSSVPKHTFKTVADAYSGYHQVPLDEESRKLTTFITPWGRYWYRPPPWATALRRNAFTKRFDDTITDVPRKLKCVDDTLLHDSSVSDAFWHTYNFLQRCMRAVSPCDLTSSASAGGASTFAGYLLGWEGYQPSRDLVNSITDFKMPAQPTLTDVRSWSASSTRSRPSWRSPLSWSPSGATQETGWEGSVLGQAVGDALHLRQRHYWAIGGRGTCASMMCRTLQQSSLTTAARVLASLSCSSTASVSRRSRR</sequence>
<name>A0A8J4YAS0_CHIOP</name>
<dbReference type="OrthoDB" id="420169at2759"/>
<dbReference type="InterPro" id="IPR043502">
    <property type="entry name" value="DNA/RNA_pol_sf"/>
</dbReference>
<dbReference type="PANTHER" id="PTHR37984:SF5">
    <property type="entry name" value="PROTEIN NYNRIN-LIKE"/>
    <property type="match status" value="1"/>
</dbReference>
<proteinExistence type="predicted"/>
<evidence type="ECO:0000313" key="3">
    <source>
        <dbReference type="Proteomes" id="UP000770661"/>
    </source>
</evidence>
<dbReference type="InterPro" id="IPR050951">
    <property type="entry name" value="Retrovirus_Pol_polyprotein"/>
</dbReference>
<dbReference type="SUPFAM" id="SSF56672">
    <property type="entry name" value="DNA/RNA polymerases"/>
    <property type="match status" value="1"/>
</dbReference>
<accession>A0A8J4YAS0</accession>
<comment type="caution">
    <text evidence="2">The sequence shown here is derived from an EMBL/GenBank/DDBJ whole genome shotgun (WGS) entry which is preliminary data.</text>
</comment>
<dbReference type="PANTHER" id="PTHR37984">
    <property type="entry name" value="PROTEIN CBG26694"/>
    <property type="match status" value="1"/>
</dbReference>
<dbReference type="GO" id="GO:0071897">
    <property type="term" value="P:DNA biosynthetic process"/>
    <property type="evidence" value="ECO:0007669"/>
    <property type="project" value="UniProtKB-ARBA"/>
</dbReference>
<gene>
    <name evidence="2" type="primary">TY3B-I_3</name>
    <name evidence="2" type="ORF">GWK47_040412</name>
</gene>
<evidence type="ECO:0000256" key="1">
    <source>
        <dbReference type="SAM" id="MobiDB-lite"/>
    </source>
</evidence>
<reference evidence="2" key="1">
    <citation type="submission" date="2020-07" db="EMBL/GenBank/DDBJ databases">
        <title>The High-quality genome of the commercially important snow crab, Chionoecetes opilio.</title>
        <authorList>
            <person name="Jeong J.-H."/>
            <person name="Ryu S."/>
        </authorList>
    </citation>
    <scope>NUCLEOTIDE SEQUENCE</scope>
    <source>
        <strain evidence="2">MADBK_172401_WGS</strain>
        <tissue evidence="2">Digestive gland</tissue>
    </source>
</reference>
<dbReference type="EMBL" id="JACEEZ010006783">
    <property type="protein sequence ID" value="KAG0724538.1"/>
    <property type="molecule type" value="Genomic_DNA"/>
</dbReference>
<evidence type="ECO:0000313" key="2">
    <source>
        <dbReference type="EMBL" id="KAG0724538.1"/>
    </source>
</evidence>